<keyword evidence="3" id="KW-0456">Lyase</keyword>
<protein>
    <submittedName>
        <fullName evidence="3">Phycocyanin alpha phycocyanobilin lyase CpcF</fullName>
    </submittedName>
</protein>
<dbReference type="GO" id="GO:0016491">
    <property type="term" value="F:oxidoreductase activity"/>
    <property type="evidence" value="ECO:0007669"/>
    <property type="project" value="TreeGrafter"/>
</dbReference>
<dbReference type="KEGG" id="amr:AM1_C0272"/>
<dbReference type="Pfam" id="PF13646">
    <property type="entry name" value="HEAT_2"/>
    <property type="match status" value="1"/>
</dbReference>
<dbReference type="GO" id="GO:0030089">
    <property type="term" value="C:phycobilisome"/>
    <property type="evidence" value="ECO:0007669"/>
    <property type="project" value="UniProtKB-KW"/>
</dbReference>
<dbReference type="OrthoDB" id="428465at2"/>
<dbReference type="RefSeq" id="WP_012167518.1">
    <property type="nucleotide sequence ID" value="NC_009928.1"/>
</dbReference>
<dbReference type="PANTHER" id="PTHR12697">
    <property type="entry name" value="PBS LYASE HEAT-LIKE PROTEIN"/>
    <property type="match status" value="1"/>
</dbReference>
<evidence type="ECO:0000313" key="4">
    <source>
        <dbReference type="Proteomes" id="UP000000268"/>
    </source>
</evidence>
<geneLocation type="plasmid" evidence="3 4">
    <name>pREB3</name>
</geneLocation>
<name>A8ZN03_ACAM1</name>
<evidence type="ECO:0000313" key="3">
    <source>
        <dbReference type="EMBL" id="ABW32202.1"/>
    </source>
</evidence>
<keyword evidence="2" id="KW-0605">Phycobilisome</keyword>
<reference evidence="3 4" key="1">
    <citation type="journal article" date="2008" name="Proc. Natl. Acad. Sci. U.S.A.">
        <title>Niche adaptation and genome expansion in the chlorophyll d-producing cyanobacterium Acaryochloris marina.</title>
        <authorList>
            <person name="Swingley W.D."/>
            <person name="Chen M."/>
            <person name="Cheung P.C."/>
            <person name="Conrad A.L."/>
            <person name="Dejesa L.C."/>
            <person name="Hao J."/>
            <person name="Honchak B.M."/>
            <person name="Karbach L.E."/>
            <person name="Kurdoglu A."/>
            <person name="Lahiri S."/>
            <person name="Mastrian S.D."/>
            <person name="Miyashita H."/>
            <person name="Page L."/>
            <person name="Ramakrishna P."/>
            <person name="Satoh S."/>
            <person name="Sattley W.M."/>
            <person name="Shimada Y."/>
            <person name="Taylor H.L."/>
            <person name="Tomo T."/>
            <person name="Tsuchiya T."/>
            <person name="Wang Z.T."/>
            <person name="Raymond J."/>
            <person name="Mimuro M."/>
            <person name="Blankenship R.E."/>
            <person name="Touchman J.W."/>
        </authorList>
    </citation>
    <scope>NUCLEOTIDE SEQUENCE [LARGE SCALE GENOMIC DNA]</scope>
    <source>
        <strain evidence="4">MBIC 11017</strain>
        <plasmid evidence="4">Plasmid pREB3</plasmid>
    </source>
</reference>
<dbReference type="InterPro" id="IPR016024">
    <property type="entry name" value="ARM-type_fold"/>
</dbReference>
<keyword evidence="3" id="KW-0614">Plasmid</keyword>
<dbReference type="SUPFAM" id="SSF48371">
    <property type="entry name" value="ARM repeat"/>
    <property type="match status" value="1"/>
</dbReference>
<dbReference type="Gene3D" id="1.25.10.10">
    <property type="entry name" value="Leucine-rich Repeat Variant"/>
    <property type="match status" value="1"/>
</dbReference>
<proteinExistence type="predicted"/>
<dbReference type="Proteomes" id="UP000000268">
    <property type="component" value="Plasmid pREB3"/>
</dbReference>
<keyword evidence="4" id="KW-1185">Reference proteome</keyword>
<gene>
    <name evidence="3" type="primary">cpcF</name>
    <name evidence="3" type="ordered locus">AM1_C0272</name>
</gene>
<organism evidence="3 4">
    <name type="scientific">Acaryochloris marina (strain MBIC 11017)</name>
    <dbReference type="NCBI Taxonomy" id="329726"/>
    <lineage>
        <taxon>Bacteria</taxon>
        <taxon>Bacillati</taxon>
        <taxon>Cyanobacteriota</taxon>
        <taxon>Cyanophyceae</taxon>
        <taxon>Acaryochloridales</taxon>
        <taxon>Acaryochloridaceae</taxon>
        <taxon>Acaryochloris</taxon>
    </lineage>
</organism>
<keyword evidence="1" id="KW-0042">Antenna complex</keyword>
<evidence type="ECO:0000256" key="1">
    <source>
        <dbReference type="ARBA" id="ARBA00022549"/>
    </source>
</evidence>
<dbReference type="EMBL" id="CP000840">
    <property type="protein sequence ID" value="ABW32202.1"/>
    <property type="molecule type" value="Genomic_DNA"/>
</dbReference>
<dbReference type="PANTHER" id="PTHR12697:SF38">
    <property type="entry name" value="PBS LYASE HEAT DOMAIN PROTEIN REPEAT-CONTAINING PROTEIN"/>
    <property type="match status" value="1"/>
</dbReference>
<evidence type="ECO:0000256" key="2">
    <source>
        <dbReference type="ARBA" id="ARBA00022738"/>
    </source>
</evidence>
<dbReference type="HOGENOM" id="CLU_094955_0_0_3"/>
<dbReference type="GO" id="GO:0016829">
    <property type="term" value="F:lyase activity"/>
    <property type="evidence" value="ECO:0007669"/>
    <property type="project" value="UniProtKB-KW"/>
</dbReference>
<dbReference type="AlphaFoldDB" id="A8ZN03"/>
<accession>A8ZN03</accession>
<dbReference type="InterPro" id="IPR011989">
    <property type="entry name" value="ARM-like"/>
</dbReference>
<sequence length="217" mass="23735">MSKSISDLINDVEKADSSIKLLVAVSSLSKACSDESIPTLISVLSYNNPGAAVAAVKGLVKIGKESVPALMEEINNQNYTAKAWAIRALAGIGDPRSVDVLLKAATTDFSPSVRRTAAKGLGEIQWPIKPKNSLDPRELEVLETLLSISEKDEEWAVRYSAIVGLQLQYRLMTDENEQIKFKIKSHVRSIESKDPDFAVSARARLAFLELCNMDNDS</sequence>